<feature type="compositionally biased region" description="Basic and acidic residues" evidence="1">
    <location>
        <begin position="294"/>
        <end position="304"/>
    </location>
</feature>
<evidence type="ECO:0000313" key="2">
    <source>
        <dbReference type="EMBL" id="VUD73724.1"/>
    </source>
</evidence>
<proteinExistence type="predicted"/>
<organism evidence="2 3">
    <name type="scientific">Methylobacterium symbioticum</name>
    <dbReference type="NCBI Taxonomy" id="2584084"/>
    <lineage>
        <taxon>Bacteria</taxon>
        <taxon>Pseudomonadati</taxon>
        <taxon>Pseudomonadota</taxon>
        <taxon>Alphaproteobacteria</taxon>
        <taxon>Hyphomicrobiales</taxon>
        <taxon>Methylobacteriaceae</taxon>
        <taxon>Methylobacterium</taxon>
    </lineage>
</organism>
<feature type="compositionally biased region" description="Basic and acidic residues" evidence="1">
    <location>
        <begin position="608"/>
        <end position="617"/>
    </location>
</feature>
<name>A0A509EJ73_9HYPH</name>
<feature type="compositionally biased region" description="Basic and acidic residues" evidence="1">
    <location>
        <begin position="247"/>
        <end position="271"/>
    </location>
</feature>
<dbReference type="AlphaFoldDB" id="A0A509EJ73"/>
<sequence>MGEPHRGALQPPGPARQREIEVAAPGTALGRGAQRLRGAGIPLEREGEVEGTGPEEIRHETALAGPDPVEQGEQRGRRGRGEAAGDPACPVRADPAGEGGVRAGKVRHLQAVDDEARPVGLDARRDDARVGRAVAHVAGLQGQAEIVAVQGGEGRVERRQRRDVDAARRDLRLEAAARRPLGGGVAGIAGDPRRPEGEAQVAQVEARQGSGDVGAGLDRAPVQHGHRRPGQPDPPEIAAEPLRARRREADRTVEMERRRGLDGAARAEHGPARGGGAQRFQHQAAAAVEGGGEGEVRPFGRAEGEALDGEIEVEQHGQGASRLRQSPREEGLPLGRGQEAVEIEPSRLQGQGGPPLAQIEVPAAREPKRASARIDLGGDRLEPDLRAGRLEASGEGQGQVSPRNLARRPDDEAGAALRLHRPTLAGAAAGLQAQAGLGLEAGMLLAAARELDRDTVLGERAAGQPERHPAARAVHPPGAGQRRGLEAQVLRVELVGAAGRRDAGGEQELLDLQILDGEVPARERRRQIGRDEQRLVPRHRQPQFGPADPRLGEAELAAQKREERHLGLHEAGVEVRALRALAEMQPVDAQAWRGQEPHLQPPLAADGQAERARDRLVHHAAIGRPIDQRRHGERGHEEEDDGARERGQEVTHRSRSACGPSAGDGFLEGGLHADRARSFSPRAT</sequence>
<reference evidence="2 3" key="1">
    <citation type="submission" date="2019-06" db="EMBL/GenBank/DDBJ databases">
        <authorList>
            <person name="Rodrigo-Torres L."/>
            <person name="Arahal R. D."/>
            <person name="Lucena T."/>
        </authorList>
    </citation>
    <scope>NUCLEOTIDE SEQUENCE [LARGE SCALE GENOMIC DNA]</scope>
    <source>
        <strain evidence="2 3">SB0023/3</strain>
    </source>
</reference>
<dbReference type="EMBL" id="CABFPH010000082">
    <property type="protein sequence ID" value="VUD73724.1"/>
    <property type="molecule type" value="Genomic_DNA"/>
</dbReference>
<protein>
    <submittedName>
        <fullName evidence="2">Uncharacterized protein</fullName>
    </submittedName>
</protein>
<feature type="region of interest" description="Disordered" evidence="1">
    <location>
        <begin position="24"/>
        <end position="103"/>
    </location>
</feature>
<dbReference type="Proteomes" id="UP000410984">
    <property type="component" value="Unassembled WGS sequence"/>
</dbReference>
<feature type="compositionally biased region" description="Basic and acidic residues" evidence="1">
    <location>
        <begin position="376"/>
        <end position="389"/>
    </location>
</feature>
<accession>A0A509EJ73</accession>
<gene>
    <name evidence="2" type="ORF">MET9862_04343</name>
</gene>
<feature type="region of interest" description="Disordered" evidence="1">
    <location>
        <begin position="182"/>
        <end position="415"/>
    </location>
</feature>
<feature type="region of interest" description="Disordered" evidence="1">
    <location>
        <begin position="457"/>
        <end position="481"/>
    </location>
</feature>
<feature type="region of interest" description="Disordered" evidence="1">
    <location>
        <begin position="591"/>
        <end position="684"/>
    </location>
</feature>
<feature type="compositionally biased region" description="Basic and acidic residues" evidence="1">
    <location>
        <begin position="72"/>
        <end position="83"/>
    </location>
</feature>
<evidence type="ECO:0000256" key="1">
    <source>
        <dbReference type="SAM" id="MobiDB-lite"/>
    </source>
</evidence>
<feature type="compositionally biased region" description="Basic and acidic residues" evidence="1">
    <location>
        <begin position="626"/>
        <end position="652"/>
    </location>
</feature>
<keyword evidence="3" id="KW-1185">Reference proteome</keyword>
<feature type="compositionally biased region" description="Low complexity" evidence="1">
    <location>
        <begin position="26"/>
        <end position="40"/>
    </location>
</feature>
<evidence type="ECO:0000313" key="3">
    <source>
        <dbReference type="Proteomes" id="UP000410984"/>
    </source>
</evidence>